<dbReference type="PANTHER" id="PTHR22642:SF2">
    <property type="entry name" value="PROTEIN LONG AFTER FAR-RED 3"/>
    <property type="match status" value="1"/>
</dbReference>
<dbReference type="InterPro" id="IPR032466">
    <property type="entry name" value="Metal_Hydrolase"/>
</dbReference>
<feature type="domain" description="Amidohydrolase 3" evidence="1">
    <location>
        <begin position="49"/>
        <end position="518"/>
    </location>
</feature>
<dbReference type="EMBL" id="JBHSEN010000001">
    <property type="protein sequence ID" value="MFC4429440.1"/>
    <property type="molecule type" value="Genomic_DNA"/>
</dbReference>
<dbReference type="RefSeq" id="WP_344228398.1">
    <property type="nucleotide sequence ID" value="NZ_BAAALH010000002.1"/>
</dbReference>
<comment type="caution">
    <text evidence="2">The sequence shown here is derived from an EMBL/GenBank/DDBJ whole genome shotgun (WGS) entry which is preliminary data.</text>
</comment>
<dbReference type="Pfam" id="PF07969">
    <property type="entry name" value="Amidohydro_3"/>
    <property type="match status" value="1"/>
</dbReference>
<reference evidence="3" key="1">
    <citation type="journal article" date="2019" name="Int. J. Syst. Evol. Microbiol.">
        <title>The Global Catalogue of Microorganisms (GCM) 10K type strain sequencing project: providing services to taxonomists for standard genome sequencing and annotation.</title>
        <authorList>
            <consortium name="The Broad Institute Genomics Platform"/>
            <consortium name="The Broad Institute Genome Sequencing Center for Infectious Disease"/>
            <person name="Wu L."/>
            <person name="Ma J."/>
        </authorList>
    </citation>
    <scope>NUCLEOTIDE SEQUENCE [LARGE SCALE GENOMIC DNA]</scope>
    <source>
        <strain evidence="3">CGMCC 1.12125</strain>
    </source>
</reference>
<dbReference type="SUPFAM" id="SSF51338">
    <property type="entry name" value="Composite domain of metallo-dependent hydrolases"/>
    <property type="match status" value="1"/>
</dbReference>
<keyword evidence="2" id="KW-0378">Hydrolase</keyword>
<evidence type="ECO:0000259" key="1">
    <source>
        <dbReference type="Pfam" id="PF07969"/>
    </source>
</evidence>
<dbReference type="EC" id="3.5.-.-" evidence="2"/>
<protein>
    <submittedName>
        <fullName evidence="2">Amidohydrolase</fullName>
        <ecNumber evidence="2">3.5.-.-</ecNumber>
    </submittedName>
</protein>
<dbReference type="GO" id="GO:0016787">
    <property type="term" value="F:hydrolase activity"/>
    <property type="evidence" value="ECO:0007669"/>
    <property type="project" value="UniProtKB-KW"/>
</dbReference>
<sequence length="521" mass="56858">MTTAFINGKFYTVNPDQPWAEALLVDKGKIRAIGSEDEVRSIASPETDFVDLGGKMAMPGIHDAHLHLLFSGLKFQFEARLTPGADAARIIEELRSCHCHGPVDAEGNEWLIGGEYFPQSFGEDPPSKDFLDEAFPTRPVFLYDYSIHHGLANTRALELAGVEESTQDSAGGRLVRDATGRLTGELVEQGRWPVLRAIPNYPEQNAVEAVSWAISMCHKYGITSVQEASANPQTLKALRTLDEDGSMGLRVAAHLVWREEGFGGASREELDRLIEERELWRTPHVDPGFIKIWLDGAPLPPHATQAGLTEQNTVDESSILVARGELIDALTGFDTQGLTVKIHCAGEGAIRTALDAIAAVRERNGTDGPVHEVAHAGFISDQDYDRLHALNVTAEMSPALWHIPEYGLQSGFKFASVLEHGATMTVGSDWIITENPNLFPGLQGMLEHGTESIDLPRALHAVTLAGAKAINRAEHQGSLEVGKTADFIVLDRNLFEIPLEKIGGTEVLRTVFEGCTVFQPI</sequence>
<dbReference type="Proteomes" id="UP001595965">
    <property type="component" value="Unassembled WGS sequence"/>
</dbReference>
<organism evidence="2 3">
    <name type="scientific">Citricoccus alkalitolerans</name>
    <dbReference type="NCBI Taxonomy" id="246603"/>
    <lineage>
        <taxon>Bacteria</taxon>
        <taxon>Bacillati</taxon>
        <taxon>Actinomycetota</taxon>
        <taxon>Actinomycetes</taxon>
        <taxon>Micrococcales</taxon>
        <taxon>Micrococcaceae</taxon>
        <taxon>Citricoccus</taxon>
    </lineage>
</organism>
<accession>A0ABV8XYR5</accession>
<dbReference type="Gene3D" id="2.30.40.10">
    <property type="entry name" value="Urease, subunit C, domain 1"/>
    <property type="match status" value="1"/>
</dbReference>
<evidence type="ECO:0000313" key="3">
    <source>
        <dbReference type="Proteomes" id="UP001595965"/>
    </source>
</evidence>
<dbReference type="CDD" id="cd01300">
    <property type="entry name" value="YtcJ_like"/>
    <property type="match status" value="1"/>
</dbReference>
<proteinExistence type="predicted"/>
<gene>
    <name evidence="2" type="ORF">ACFO0K_07080</name>
</gene>
<dbReference type="SUPFAM" id="SSF51556">
    <property type="entry name" value="Metallo-dependent hydrolases"/>
    <property type="match status" value="1"/>
</dbReference>
<keyword evidence="3" id="KW-1185">Reference proteome</keyword>
<dbReference type="InterPro" id="IPR011059">
    <property type="entry name" value="Metal-dep_hydrolase_composite"/>
</dbReference>
<dbReference type="InterPro" id="IPR033932">
    <property type="entry name" value="YtcJ-like"/>
</dbReference>
<dbReference type="Gene3D" id="3.20.20.140">
    <property type="entry name" value="Metal-dependent hydrolases"/>
    <property type="match status" value="1"/>
</dbReference>
<dbReference type="PANTHER" id="PTHR22642">
    <property type="entry name" value="IMIDAZOLONEPROPIONASE"/>
    <property type="match status" value="1"/>
</dbReference>
<dbReference type="InterPro" id="IPR013108">
    <property type="entry name" value="Amidohydro_3"/>
</dbReference>
<name>A0ABV8XYR5_9MICC</name>
<dbReference type="Gene3D" id="3.10.310.70">
    <property type="match status" value="1"/>
</dbReference>
<evidence type="ECO:0000313" key="2">
    <source>
        <dbReference type="EMBL" id="MFC4429440.1"/>
    </source>
</evidence>